<feature type="region of interest" description="Disordered" evidence="1">
    <location>
        <begin position="387"/>
        <end position="431"/>
    </location>
</feature>
<feature type="domain" description="MH2" evidence="2">
    <location>
        <begin position="55"/>
        <end position="245"/>
    </location>
</feature>
<dbReference type="GO" id="GO:0009791">
    <property type="term" value="P:post-embryonic development"/>
    <property type="evidence" value="ECO:0007669"/>
    <property type="project" value="UniProtKB-ARBA"/>
</dbReference>
<keyword evidence="3" id="KW-1185">Reference proteome</keyword>
<dbReference type="InterPro" id="IPR008984">
    <property type="entry name" value="SMAD_FHA_dom_sf"/>
</dbReference>
<dbReference type="KEGG" id="csol:105361001"/>
<dbReference type="RefSeq" id="XP_011496378.1">
    <property type="nucleotide sequence ID" value="XM_011498076.1"/>
</dbReference>
<dbReference type="SUPFAM" id="SSF49879">
    <property type="entry name" value="SMAD/FHA domain"/>
    <property type="match status" value="1"/>
</dbReference>
<dbReference type="PANTHER" id="PTHR22742">
    <property type="entry name" value="EXPANSION, ISOFORM A-RELATED"/>
    <property type="match status" value="1"/>
</dbReference>
<accession>A0AAJ7DTW5</accession>
<dbReference type="GO" id="GO:0006355">
    <property type="term" value="P:regulation of DNA-templated transcription"/>
    <property type="evidence" value="ECO:0007669"/>
    <property type="project" value="InterPro"/>
</dbReference>
<organism evidence="3 4">
    <name type="scientific">Ceratosolen solmsi marchali</name>
    <dbReference type="NCBI Taxonomy" id="326594"/>
    <lineage>
        <taxon>Eukaryota</taxon>
        <taxon>Metazoa</taxon>
        <taxon>Ecdysozoa</taxon>
        <taxon>Arthropoda</taxon>
        <taxon>Hexapoda</taxon>
        <taxon>Insecta</taxon>
        <taxon>Pterygota</taxon>
        <taxon>Neoptera</taxon>
        <taxon>Endopterygota</taxon>
        <taxon>Hymenoptera</taxon>
        <taxon>Apocrita</taxon>
        <taxon>Proctotrupomorpha</taxon>
        <taxon>Chalcidoidea</taxon>
        <taxon>Agaonidae</taxon>
        <taxon>Agaoninae</taxon>
        <taxon>Ceratosolen</taxon>
    </lineage>
</organism>
<feature type="compositionally biased region" description="Basic residues" evidence="1">
    <location>
        <begin position="292"/>
        <end position="307"/>
    </location>
</feature>
<feature type="compositionally biased region" description="Polar residues" evidence="1">
    <location>
        <begin position="261"/>
        <end position="271"/>
    </location>
</feature>
<dbReference type="SMART" id="SM00524">
    <property type="entry name" value="DWB"/>
    <property type="match status" value="1"/>
</dbReference>
<evidence type="ECO:0000256" key="1">
    <source>
        <dbReference type="SAM" id="MobiDB-lite"/>
    </source>
</evidence>
<feature type="compositionally biased region" description="Basic residues" evidence="1">
    <location>
        <begin position="420"/>
        <end position="429"/>
    </location>
</feature>
<feature type="compositionally biased region" description="Basic and acidic residues" evidence="1">
    <location>
        <begin position="308"/>
        <end position="326"/>
    </location>
</feature>
<dbReference type="Proteomes" id="UP000695007">
    <property type="component" value="Unplaced"/>
</dbReference>
<evidence type="ECO:0000259" key="2">
    <source>
        <dbReference type="PROSITE" id="PS51076"/>
    </source>
</evidence>
<dbReference type="GO" id="GO:0051239">
    <property type="term" value="P:regulation of multicellular organismal process"/>
    <property type="evidence" value="ECO:0007669"/>
    <property type="project" value="UniProtKB-ARBA"/>
</dbReference>
<dbReference type="GeneID" id="105361001"/>
<protein>
    <submittedName>
        <fullName evidence="4">Uncharacterized protein LOC105361001</fullName>
    </submittedName>
</protein>
<dbReference type="GO" id="GO:0050793">
    <property type="term" value="P:regulation of developmental process"/>
    <property type="evidence" value="ECO:0007669"/>
    <property type="project" value="UniProtKB-ARBA"/>
</dbReference>
<gene>
    <name evidence="4" type="primary">LOC105361001</name>
</gene>
<dbReference type="InterPro" id="IPR001132">
    <property type="entry name" value="SMAD_dom_Dwarfin-type"/>
</dbReference>
<proteinExistence type="predicted"/>
<dbReference type="InterPro" id="IPR017855">
    <property type="entry name" value="SMAD-like_dom_sf"/>
</dbReference>
<feature type="region of interest" description="Disordered" evidence="1">
    <location>
        <begin position="245"/>
        <end position="329"/>
    </location>
</feature>
<evidence type="ECO:0000313" key="3">
    <source>
        <dbReference type="Proteomes" id="UP000695007"/>
    </source>
</evidence>
<name>A0AAJ7DTW5_9HYME</name>
<dbReference type="Pfam" id="PF03166">
    <property type="entry name" value="MH2"/>
    <property type="match status" value="1"/>
</dbReference>
<dbReference type="AlphaFoldDB" id="A0AAJ7DTW5"/>
<dbReference type="Gene3D" id="2.60.200.10">
    <property type="match status" value="1"/>
</dbReference>
<feature type="compositionally biased region" description="Low complexity" evidence="1">
    <location>
        <begin position="272"/>
        <end position="291"/>
    </location>
</feature>
<dbReference type="PANTHER" id="PTHR22742:SF2">
    <property type="entry name" value="EXPANSION, ISOFORM A-RELATED"/>
    <property type="match status" value="1"/>
</dbReference>
<sequence>MVSRRKILSRSRDNLADAQYEEQEEEDVWYNMDKLYKDHIQEVLDKWNQIDDEIWAKVIVFERNRRVAKAYARAPVLTVNGSNDGFDGFRIGLCGFDNPMRDSKTEEAKRHINQGVKIKMDEQGNILIKRLCKSNVYVRATNQEDNAIGAEIIRNSQGALEHEKPGKLFDMNKFQTNLSRETRRAYPDRRRLETQCLSAIVFVRTDTDILQCPVWVLIVNVVGLDMLKSKLPPVLALQRPVDIKNRPRIPIPDEDPYSIAGVSTSSGPSDNLQQQHQQHQQQQQQQQQHQQQLHHHQQQRQSTHRRGERPPKLPPRENLYGHDIPKMPRQVYVKPDYDDIEDDYVSSSVRPPVMEDKKIKKENNKKYDDPYYCGLRARVPNFVKMAKSNGGQPPASAKLPYSHGAVRNTPQQQQQQQQQQHHHHHHHHQMAYADTHNYPLVHSQSSQIYGQHVALAAAKRPSIMYHARSFESGLDTDDRIDSPYNHIYGRLPIPTRGMIPPTPRAMFIGEWD</sequence>
<dbReference type="FunFam" id="2.60.200.10:FF:000006">
    <property type="entry name" value="Expansion, isoform A"/>
    <property type="match status" value="1"/>
</dbReference>
<evidence type="ECO:0000313" key="4">
    <source>
        <dbReference type="RefSeq" id="XP_011496378.1"/>
    </source>
</evidence>
<reference evidence="4" key="1">
    <citation type="submission" date="2025-08" db="UniProtKB">
        <authorList>
            <consortium name="RefSeq"/>
        </authorList>
    </citation>
    <scope>IDENTIFICATION</scope>
</reference>
<dbReference type="PROSITE" id="PS51076">
    <property type="entry name" value="MH2"/>
    <property type="match status" value="1"/>
</dbReference>
<dbReference type="CTD" id="36276"/>